<evidence type="ECO:0000256" key="1">
    <source>
        <dbReference type="SAM" id="Phobius"/>
    </source>
</evidence>
<reference evidence="2 3" key="1">
    <citation type="submission" date="2017-04" db="EMBL/GenBank/DDBJ databases">
        <authorList>
            <person name="Afonso C.L."/>
            <person name="Miller P.J."/>
            <person name="Scott M.A."/>
            <person name="Spackman E."/>
            <person name="Goraichik I."/>
            <person name="Dimitrov K.M."/>
            <person name="Suarez D.L."/>
            <person name="Swayne D.E."/>
        </authorList>
    </citation>
    <scope>NUCLEOTIDE SEQUENCE [LARGE SCALE GENOMIC DNA]</scope>
    <source>
        <strain evidence="2 3">KR-140</strain>
    </source>
</reference>
<evidence type="ECO:0000313" key="2">
    <source>
        <dbReference type="EMBL" id="SMB96293.1"/>
    </source>
</evidence>
<keyword evidence="1" id="KW-1133">Transmembrane helix</keyword>
<feature type="transmembrane region" description="Helical" evidence="1">
    <location>
        <begin position="57"/>
        <end position="75"/>
    </location>
</feature>
<dbReference type="STRING" id="695939.SAMN00790413_03242"/>
<keyword evidence="1" id="KW-0812">Transmembrane</keyword>
<protein>
    <submittedName>
        <fullName evidence="2">Uncharacterized protein</fullName>
    </submittedName>
</protein>
<sequence length="77" mass="8259">MKPDALRPLLGVIGLAAGFGVYALSERAPEPWPGVIVGSLFVALGITAWVYGRGERWIQGLGAALLLYGLLRILFLH</sequence>
<gene>
    <name evidence="2" type="ORF">SAMN00790413_03242</name>
</gene>
<accession>A0A1W1VSP2</accession>
<dbReference type="EMBL" id="FWWU01000009">
    <property type="protein sequence ID" value="SMB96293.1"/>
    <property type="molecule type" value="Genomic_DNA"/>
</dbReference>
<dbReference type="OrthoDB" id="73780at2"/>
<proteinExistence type="predicted"/>
<feature type="transmembrane region" description="Helical" evidence="1">
    <location>
        <begin position="6"/>
        <end position="25"/>
    </location>
</feature>
<evidence type="ECO:0000313" key="3">
    <source>
        <dbReference type="Proteomes" id="UP000192582"/>
    </source>
</evidence>
<name>A0A1W1VSP2_9DEIO</name>
<organism evidence="2 3">
    <name type="scientific">Deinococcus hopiensis KR-140</name>
    <dbReference type="NCBI Taxonomy" id="695939"/>
    <lineage>
        <taxon>Bacteria</taxon>
        <taxon>Thermotogati</taxon>
        <taxon>Deinococcota</taxon>
        <taxon>Deinococci</taxon>
        <taxon>Deinococcales</taxon>
        <taxon>Deinococcaceae</taxon>
        <taxon>Deinococcus</taxon>
    </lineage>
</organism>
<dbReference type="RefSeq" id="WP_084050714.1">
    <property type="nucleotide sequence ID" value="NZ_FWWU01000009.1"/>
</dbReference>
<dbReference type="Proteomes" id="UP000192582">
    <property type="component" value="Unassembled WGS sequence"/>
</dbReference>
<feature type="transmembrane region" description="Helical" evidence="1">
    <location>
        <begin position="32"/>
        <end position="51"/>
    </location>
</feature>
<keyword evidence="1" id="KW-0472">Membrane</keyword>
<dbReference type="AlphaFoldDB" id="A0A1W1VSP2"/>
<keyword evidence="3" id="KW-1185">Reference proteome</keyword>